<evidence type="ECO:0000313" key="2">
    <source>
        <dbReference type="Proteomes" id="UP001305002"/>
    </source>
</evidence>
<dbReference type="RefSeq" id="WP_317927310.1">
    <property type="nucleotide sequence ID" value="NZ_CP137524.1"/>
</dbReference>
<name>A0ABZ0KL93_STRC4</name>
<keyword evidence="2" id="KW-1185">Reference proteome</keyword>
<evidence type="ECO:0000313" key="1">
    <source>
        <dbReference type="EMBL" id="WOT38618.1"/>
    </source>
</evidence>
<reference evidence="1 2" key="2">
    <citation type="journal article" date="2024" name="Microb. Biotechnol.">
        <title>The involvement of multiple ABC transporters in daunorubicin efflux in Streptomyces coeruleorubidus.</title>
        <authorList>
            <person name="Dong J."/>
            <person name="Ning J."/>
            <person name="Tian Y."/>
            <person name="Li H."/>
            <person name="Chen H."/>
            <person name="Guan W."/>
        </authorList>
    </citation>
    <scope>NUCLEOTIDE SEQUENCE [LARGE SCALE GENOMIC DNA]</scope>
    <source>
        <strain evidence="1 2">CICC 11043</strain>
    </source>
</reference>
<dbReference type="EMBL" id="CP137524">
    <property type="protein sequence ID" value="WOT38618.1"/>
    <property type="molecule type" value="Genomic_DNA"/>
</dbReference>
<gene>
    <name evidence="1" type="ORF">R5U08_32660</name>
</gene>
<protein>
    <submittedName>
        <fullName evidence="1">Uncharacterized protein</fullName>
    </submittedName>
</protein>
<dbReference type="Proteomes" id="UP001305002">
    <property type="component" value="Chromosome"/>
</dbReference>
<organism evidence="1 2">
    <name type="scientific">Streptomyces coeruleorubidus</name>
    <dbReference type="NCBI Taxonomy" id="116188"/>
    <lineage>
        <taxon>Bacteria</taxon>
        <taxon>Bacillati</taxon>
        <taxon>Actinomycetota</taxon>
        <taxon>Actinomycetes</taxon>
        <taxon>Kitasatosporales</taxon>
        <taxon>Streptomycetaceae</taxon>
        <taxon>Streptomyces</taxon>
    </lineage>
</organism>
<reference evidence="1 2" key="1">
    <citation type="journal article" date="2021" name="J. Microbiol. Biotechnol.">
        <title>An Efficient Markerless Deletion System Suitable for the Industrial Strains of Streptomyces.</title>
        <authorList>
            <person name="Dong J."/>
            <person name="Wei J."/>
            <person name="Li H."/>
            <person name="Zhao S."/>
            <person name="Guan W."/>
        </authorList>
    </citation>
    <scope>NUCLEOTIDE SEQUENCE [LARGE SCALE GENOMIC DNA]</scope>
    <source>
        <strain evidence="1 2">CICC 11043</strain>
    </source>
</reference>
<accession>A0ABZ0KL93</accession>
<sequence length="148" mass="15779">MLSEALTALAAAGGAGVVQAATTDAWAAFRQHIARLLGRGDGPQENAELERLDRTVVALQSADASEREAIRVRHEAAWQTRFELLLESLDGQEQEAVAAALRSLLAQYDAPSPMTGPSWSGDVSLSAEASGNARIYQVGQGHMTVHER</sequence>
<proteinExistence type="predicted"/>